<keyword evidence="9" id="KW-1185">Reference proteome</keyword>
<dbReference type="Pfam" id="PF00672">
    <property type="entry name" value="HAMP"/>
    <property type="match status" value="1"/>
</dbReference>
<dbReference type="InterPro" id="IPR003660">
    <property type="entry name" value="HAMP_dom"/>
</dbReference>
<dbReference type="Proteomes" id="UP001597497">
    <property type="component" value="Unassembled WGS sequence"/>
</dbReference>
<evidence type="ECO:0000256" key="6">
    <source>
        <dbReference type="SAM" id="Phobius"/>
    </source>
</evidence>
<comment type="subcellular location">
    <subcellularLocation>
        <location evidence="1">Cell membrane</location>
        <topology evidence="1">Multi-pass membrane protein</topology>
    </subcellularLocation>
</comment>
<organism evidence="8 9">
    <name type="scientific">Marinicrinis sediminis</name>
    <dbReference type="NCBI Taxonomy" id="1652465"/>
    <lineage>
        <taxon>Bacteria</taxon>
        <taxon>Bacillati</taxon>
        <taxon>Bacillota</taxon>
        <taxon>Bacilli</taxon>
        <taxon>Bacillales</taxon>
        <taxon>Paenibacillaceae</taxon>
    </lineage>
</organism>
<evidence type="ECO:0000256" key="4">
    <source>
        <dbReference type="ARBA" id="ARBA00022989"/>
    </source>
</evidence>
<dbReference type="CDD" id="cd12912">
    <property type="entry name" value="PDC2_MCP_like"/>
    <property type="match status" value="1"/>
</dbReference>
<dbReference type="InterPro" id="IPR010559">
    <property type="entry name" value="Sig_transdc_His_kin_internal"/>
</dbReference>
<sequence length="495" mass="57138">MLHKMRASMNRLKDMRMERKLILVFLLIITLPLFLISYISYNNYSDSIEDNTIAYSKTVLSKMMERTDDYIEDMIRISSIPAYVDEIRTNLIRSNEYEKQKVKGEDSHALPRDFDTLLMIQRGIEDNISFINTIKRGANSVYIFDQFGNGYYTAKSGGVRLDIPKSYEQWKLEASESNGEAVLVSTQKFVSNLQSTRYAFTVVRKVIDRSLNPIGLIAVDADIRFIEDQVIGLDQLTKGNTVIVDEHGHAIYDSEKKWVATNIQNEPIIQQAKGGSGSFYEMVNGEEHLFIYTTSENTNWKVLISIPVKELTREAAVIRNVTWFATGAVIILALAVSIVFSYALTKPLRKMIALMRKVQIGDLNVQFQVKHRDEMGQLGNQFNRMLSRIRHLIQDIYEMESQKKEAELHALQSQINPHFIYNTLEAIRMMAEINDDTEAADMISLLGKLMRYSISDLREVVTIEKELEHVRNYVEILNYRYPNRFVLTETVPRKH</sequence>
<dbReference type="InterPro" id="IPR050640">
    <property type="entry name" value="Bact_2-comp_sensor_kinase"/>
</dbReference>
<dbReference type="RefSeq" id="WP_379928322.1">
    <property type="nucleotide sequence ID" value="NZ_JBHUMM010000007.1"/>
</dbReference>
<feature type="transmembrane region" description="Helical" evidence="6">
    <location>
        <begin position="323"/>
        <end position="345"/>
    </location>
</feature>
<gene>
    <name evidence="8" type="ORF">ACFSUC_04665</name>
</gene>
<evidence type="ECO:0000259" key="7">
    <source>
        <dbReference type="PROSITE" id="PS50885"/>
    </source>
</evidence>
<dbReference type="PROSITE" id="PS50885">
    <property type="entry name" value="HAMP"/>
    <property type="match status" value="1"/>
</dbReference>
<keyword evidence="4 6" id="KW-1133">Transmembrane helix</keyword>
<protein>
    <submittedName>
        <fullName evidence="8">Sensor histidine kinase</fullName>
        <ecNumber evidence="8">2.7.13.3</ecNumber>
    </submittedName>
</protein>
<evidence type="ECO:0000256" key="1">
    <source>
        <dbReference type="ARBA" id="ARBA00004651"/>
    </source>
</evidence>
<name>A0ABW5R8I5_9BACL</name>
<evidence type="ECO:0000256" key="2">
    <source>
        <dbReference type="ARBA" id="ARBA00022475"/>
    </source>
</evidence>
<dbReference type="Pfam" id="PF06580">
    <property type="entry name" value="His_kinase"/>
    <property type="match status" value="1"/>
</dbReference>
<dbReference type="EC" id="2.7.13.3" evidence="8"/>
<dbReference type="SUPFAM" id="SSF158472">
    <property type="entry name" value="HAMP domain-like"/>
    <property type="match status" value="1"/>
</dbReference>
<dbReference type="EMBL" id="JBHUMM010000007">
    <property type="protein sequence ID" value="MFD2670899.1"/>
    <property type="molecule type" value="Genomic_DNA"/>
</dbReference>
<evidence type="ECO:0000256" key="5">
    <source>
        <dbReference type="ARBA" id="ARBA00023136"/>
    </source>
</evidence>
<evidence type="ECO:0000313" key="8">
    <source>
        <dbReference type="EMBL" id="MFD2670899.1"/>
    </source>
</evidence>
<keyword evidence="8" id="KW-0418">Kinase</keyword>
<evidence type="ECO:0000313" key="9">
    <source>
        <dbReference type="Proteomes" id="UP001597497"/>
    </source>
</evidence>
<evidence type="ECO:0000256" key="3">
    <source>
        <dbReference type="ARBA" id="ARBA00022692"/>
    </source>
</evidence>
<dbReference type="Gene3D" id="6.10.340.10">
    <property type="match status" value="1"/>
</dbReference>
<feature type="transmembrane region" description="Helical" evidence="6">
    <location>
        <begin position="21"/>
        <end position="41"/>
    </location>
</feature>
<accession>A0ABW5R8I5</accession>
<dbReference type="PANTHER" id="PTHR34220">
    <property type="entry name" value="SENSOR HISTIDINE KINASE YPDA"/>
    <property type="match status" value="1"/>
</dbReference>
<dbReference type="Gene3D" id="3.30.450.20">
    <property type="entry name" value="PAS domain"/>
    <property type="match status" value="1"/>
</dbReference>
<comment type="caution">
    <text evidence="8">The sequence shown here is derived from an EMBL/GenBank/DDBJ whole genome shotgun (WGS) entry which is preliminary data.</text>
</comment>
<reference evidence="9" key="1">
    <citation type="journal article" date="2019" name="Int. J. Syst. Evol. Microbiol.">
        <title>The Global Catalogue of Microorganisms (GCM) 10K type strain sequencing project: providing services to taxonomists for standard genome sequencing and annotation.</title>
        <authorList>
            <consortium name="The Broad Institute Genomics Platform"/>
            <consortium name="The Broad Institute Genome Sequencing Center for Infectious Disease"/>
            <person name="Wu L."/>
            <person name="Ma J."/>
        </authorList>
    </citation>
    <scope>NUCLEOTIDE SEQUENCE [LARGE SCALE GENOMIC DNA]</scope>
    <source>
        <strain evidence="9">KCTC 33676</strain>
    </source>
</reference>
<keyword evidence="5 6" id="KW-0472">Membrane</keyword>
<dbReference type="InterPro" id="IPR033479">
    <property type="entry name" value="dCache_1"/>
</dbReference>
<dbReference type="PANTHER" id="PTHR34220:SF7">
    <property type="entry name" value="SENSOR HISTIDINE KINASE YPDA"/>
    <property type="match status" value="1"/>
</dbReference>
<dbReference type="Pfam" id="PF02743">
    <property type="entry name" value="dCache_1"/>
    <property type="match status" value="1"/>
</dbReference>
<dbReference type="SMART" id="SM00304">
    <property type="entry name" value="HAMP"/>
    <property type="match status" value="1"/>
</dbReference>
<keyword evidence="2" id="KW-1003">Cell membrane</keyword>
<dbReference type="CDD" id="cd06225">
    <property type="entry name" value="HAMP"/>
    <property type="match status" value="1"/>
</dbReference>
<dbReference type="GO" id="GO:0004673">
    <property type="term" value="F:protein histidine kinase activity"/>
    <property type="evidence" value="ECO:0007669"/>
    <property type="project" value="UniProtKB-EC"/>
</dbReference>
<keyword evidence="3 6" id="KW-0812">Transmembrane</keyword>
<proteinExistence type="predicted"/>
<feature type="domain" description="HAMP" evidence="7">
    <location>
        <begin position="342"/>
        <end position="394"/>
    </location>
</feature>
<keyword evidence="8" id="KW-0808">Transferase</keyword>